<dbReference type="RefSeq" id="WP_152578311.1">
    <property type="nucleotide sequence ID" value="NZ_JAATJI010000001.1"/>
</dbReference>
<dbReference type="InterPro" id="IPR027266">
    <property type="entry name" value="TrmE/GcvT-like"/>
</dbReference>
<dbReference type="PANTHER" id="PTHR22602:SF0">
    <property type="entry name" value="TRANSFERASE CAF17, MITOCHONDRIAL-RELATED"/>
    <property type="match status" value="1"/>
</dbReference>
<dbReference type="AlphaFoldDB" id="A0A7C9GPT1"/>
<evidence type="ECO:0000313" key="3">
    <source>
        <dbReference type="EMBL" id="MQT17832.1"/>
    </source>
</evidence>
<dbReference type="PANTHER" id="PTHR22602">
    <property type="entry name" value="TRANSFERASE CAF17, MITOCHONDRIAL-RELATED"/>
    <property type="match status" value="1"/>
</dbReference>
<dbReference type="Proteomes" id="UP000481327">
    <property type="component" value="Unassembled WGS sequence"/>
</dbReference>
<dbReference type="EMBL" id="WIOL01000004">
    <property type="protein sequence ID" value="MQT17832.1"/>
    <property type="molecule type" value="Genomic_DNA"/>
</dbReference>
<gene>
    <name evidence="3" type="ORF">F3168_11250</name>
</gene>
<feature type="domain" description="CAF17 C-terminal" evidence="2">
    <location>
        <begin position="189"/>
        <end position="253"/>
    </location>
</feature>
<evidence type="ECO:0000313" key="4">
    <source>
        <dbReference type="Proteomes" id="UP000481327"/>
    </source>
</evidence>
<dbReference type="Pfam" id="PF25455">
    <property type="entry name" value="Beta-barrel_CAF17_C"/>
    <property type="match status" value="1"/>
</dbReference>
<dbReference type="OrthoDB" id="9796287at2"/>
<dbReference type="NCBIfam" id="TIGR03317">
    <property type="entry name" value="ygfZ_signature"/>
    <property type="match status" value="1"/>
</dbReference>
<sequence length="263" mass="27791">MTITTLPDRAVVRVAGPDARGFLQGLLTSDIDTLTPDHPLYAGLLSPQGKALFDMMLFADGDDVLVDVAADRAEALMRRLTMYRLRKAVTIAPTDLVVIAAWDGEGEGHTRDPRLAALGARWIAESGPLADGYTEHRLEHGVPDSADIGEDQLLWLETGADLLNGVSFTKGCYVGQENTARMHHRDKVRRRLVPLHIEAATDTGAILDAAGRSAGTLRSRHGATGIAHLRLEAAGGTLSIGGVPATALRPAWLAGAIAAASAA</sequence>
<comment type="caution">
    <text evidence="3">The sequence shown here is derived from an EMBL/GenBank/DDBJ whole genome shotgun (WGS) entry which is preliminary data.</text>
</comment>
<dbReference type="SUPFAM" id="SSF103025">
    <property type="entry name" value="Folate-binding domain"/>
    <property type="match status" value="1"/>
</dbReference>
<evidence type="ECO:0000256" key="1">
    <source>
        <dbReference type="ARBA" id="ARBA00022946"/>
    </source>
</evidence>
<keyword evidence="1" id="KW-0809">Transit peptide</keyword>
<keyword evidence="4" id="KW-1185">Reference proteome</keyword>
<dbReference type="InterPro" id="IPR045179">
    <property type="entry name" value="YgfZ/GcvT"/>
</dbReference>
<accession>A0A7C9GPT1</accession>
<dbReference type="InterPro" id="IPR017703">
    <property type="entry name" value="YgfZ/GCV_T_CS"/>
</dbReference>
<dbReference type="InterPro" id="IPR057460">
    <property type="entry name" value="CAF17_C"/>
</dbReference>
<reference evidence="3 4" key="1">
    <citation type="submission" date="2019-09" db="EMBL/GenBank/DDBJ databases">
        <title>Polymorphobacter sp. isolated from a lake in China.</title>
        <authorList>
            <person name="Liu Z."/>
        </authorList>
    </citation>
    <scope>NUCLEOTIDE SEQUENCE [LARGE SCALE GENOMIC DNA]</scope>
    <source>
        <strain evidence="3 4">D40P</strain>
    </source>
</reference>
<dbReference type="Gene3D" id="3.30.1360.120">
    <property type="entry name" value="Probable tRNA modification gtpase trme, domain 1"/>
    <property type="match status" value="2"/>
</dbReference>
<dbReference type="GO" id="GO:0016226">
    <property type="term" value="P:iron-sulfur cluster assembly"/>
    <property type="evidence" value="ECO:0007669"/>
    <property type="project" value="TreeGrafter"/>
</dbReference>
<organism evidence="3 4">
    <name type="scientific">Sandarakinorhabdus fusca</name>
    <dbReference type="NCBI Taxonomy" id="1439888"/>
    <lineage>
        <taxon>Bacteria</taxon>
        <taxon>Pseudomonadati</taxon>
        <taxon>Pseudomonadota</taxon>
        <taxon>Alphaproteobacteria</taxon>
        <taxon>Sphingomonadales</taxon>
        <taxon>Sphingosinicellaceae</taxon>
        <taxon>Sandarakinorhabdus</taxon>
    </lineage>
</organism>
<evidence type="ECO:0000259" key="2">
    <source>
        <dbReference type="Pfam" id="PF25455"/>
    </source>
</evidence>
<protein>
    <submittedName>
        <fullName evidence="3">Folate-binding protein</fullName>
    </submittedName>
</protein>
<name>A0A7C9GPT1_9SPHN</name>
<proteinExistence type="predicted"/>